<dbReference type="SMART" id="SM00258">
    <property type="entry name" value="SAND"/>
    <property type="match status" value="1"/>
</dbReference>
<dbReference type="InterPro" id="IPR059099">
    <property type="entry name" value="GMEB1/2/Spe-44_dom"/>
</dbReference>
<dbReference type="GO" id="GO:0003677">
    <property type="term" value="F:DNA binding"/>
    <property type="evidence" value="ECO:0007669"/>
    <property type="project" value="UniProtKB-KW"/>
</dbReference>
<keyword evidence="5" id="KW-0804">Transcription</keyword>
<evidence type="ECO:0000256" key="5">
    <source>
        <dbReference type="ARBA" id="ARBA00023163"/>
    </source>
</evidence>
<evidence type="ECO:0000256" key="6">
    <source>
        <dbReference type="ARBA" id="ARBA00023242"/>
    </source>
</evidence>
<keyword evidence="3" id="KW-0805">Transcription regulation</keyword>
<evidence type="ECO:0000256" key="1">
    <source>
        <dbReference type="ARBA" id="ARBA00022723"/>
    </source>
</evidence>
<protein>
    <submittedName>
        <fullName evidence="9">SAND domain-containing protein</fullName>
    </submittedName>
</protein>
<feature type="domain" description="SAND" evidence="7">
    <location>
        <begin position="12"/>
        <end position="107"/>
    </location>
</feature>
<dbReference type="Gene3D" id="3.10.390.10">
    <property type="entry name" value="SAND domain-like"/>
    <property type="match status" value="1"/>
</dbReference>
<reference evidence="9" key="1">
    <citation type="submission" date="2022-11" db="UniProtKB">
        <authorList>
            <consortium name="WormBaseParasite"/>
        </authorList>
    </citation>
    <scope>IDENTIFICATION</scope>
</reference>
<evidence type="ECO:0000259" key="7">
    <source>
        <dbReference type="PROSITE" id="PS50864"/>
    </source>
</evidence>
<dbReference type="Pfam" id="PF25892">
    <property type="entry name" value="Spe-44"/>
    <property type="match status" value="1"/>
</dbReference>
<evidence type="ECO:0000256" key="4">
    <source>
        <dbReference type="ARBA" id="ARBA00023125"/>
    </source>
</evidence>
<keyword evidence="6" id="KW-0539">Nucleus</keyword>
<keyword evidence="2" id="KW-0862">Zinc</keyword>
<dbReference type="SUPFAM" id="SSF63763">
    <property type="entry name" value="SAND domain-like"/>
    <property type="match status" value="1"/>
</dbReference>
<dbReference type="InterPro" id="IPR000770">
    <property type="entry name" value="SAND_dom"/>
</dbReference>
<dbReference type="PANTHER" id="PTHR10417:SF4">
    <property type="entry name" value="SAND DOMAIN-CONTAINING PROTEIN-RELATED"/>
    <property type="match status" value="1"/>
</dbReference>
<dbReference type="WBParaSite" id="sdigi.contig102.g4365.t1">
    <property type="protein sequence ID" value="sdigi.contig102.g4365.t1"/>
    <property type="gene ID" value="sdigi.contig102.g4365"/>
</dbReference>
<keyword evidence="1" id="KW-0479">Metal-binding</keyword>
<dbReference type="AlphaFoldDB" id="A0A915PG91"/>
<sequence length="376" mass="41528">MSTNGADDGDSTTSVDLKAPVLEVRCGHLVARLHTEKFVCPGIHQPCIELDGLSFKTLSNSYFQIGELISPKEFTIRANKDKQKDWKGSIRIGKSNMRALMEMKSLDFYNHENYCSAKCQSRNFMSFKNHLTEAYLNADLLYGATSSSFDEDKKSGIMSLYSQVNERSNSVVNAIMSTFMKGQKFDEDLMPAEEDTAGSSNSAVMVMKNQPIKFWAGMDEMGLLSDLTDVMITSMEHLRRLALMGPSQRDAVAERLTRVAGALDLEETIGSRIQAERLNCTVETSLLSNEIQELQKKTEVSWRRLEESRRKASRIDDLFCEDSSPSVPGKRRRHSAAAPSACVTASAITSAPTSATATATAAAIIDENNGLSMVEQ</sequence>
<dbReference type="InterPro" id="IPR010919">
    <property type="entry name" value="SAND-like_dom_sf"/>
</dbReference>
<keyword evidence="4" id="KW-0238">DNA-binding</keyword>
<name>A0A915PG91_9BILA</name>
<evidence type="ECO:0000256" key="3">
    <source>
        <dbReference type="ARBA" id="ARBA00023015"/>
    </source>
</evidence>
<organism evidence="8 9">
    <name type="scientific">Setaria digitata</name>
    <dbReference type="NCBI Taxonomy" id="48799"/>
    <lineage>
        <taxon>Eukaryota</taxon>
        <taxon>Metazoa</taxon>
        <taxon>Ecdysozoa</taxon>
        <taxon>Nematoda</taxon>
        <taxon>Chromadorea</taxon>
        <taxon>Rhabditida</taxon>
        <taxon>Spirurina</taxon>
        <taxon>Spiruromorpha</taxon>
        <taxon>Filarioidea</taxon>
        <taxon>Setariidae</taxon>
        <taxon>Setaria</taxon>
    </lineage>
</organism>
<evidence type="ECO:0000256" key="2">
    <source>
        <dbReference type="ARBA" id="ARBA00022833"/>
    </source>
</evidence>
<evidence type="ECO:0000313" key="8">
    <source>
        <dbReference type="Proteomes" id="UP000887581"/>
    </source>
</evidence>
<evidence type="ECO:0000313" key="9">
    <source>
        <dbReference type="WBParaSite" id="sdigi.contig102.g4365.t1"/>
    </source>
</evidence>
<dbReference type="GO" id="GO:0046872">
    <property type="term" value="F:metal ion binding"/>
    <property type="evidence" value="ECO:0007669"/>
    <property type="project" value="UniProtKB-KW"/>
</dbReference>
<proteinExistence type="predicted"/>
<dbReference type="Proteomes" id="UP000887581">
    <property type="component" value="Unplaced"/>
</dbReference>
<keyword evidence="8" id="KW-1185">Reference proteome</keyword>
<dbReference type="Pfam" id="PF01342">
    <property type="entry name" value="SAND"/>
    <property type="match status" value="1"/>
</dbReference>
<dbReference type="PANTHER" id="PTHR10417">
    <property type="entry name" value="GLUCOCORTICOID MODULATORY ELEMENT-BINDING PROTEIN"/>
    <property type="match status" value="1"/>
</dbReference>
<dbReference type="PROSITE" id="PS50864">
    <property type="entry name" value="SAND"/>
    <property type="match status" value="1"/>
</dbReference>
<accession>A0A915PG91</accession>